<protein>
    <recommendedName>
        <fullName evidence="2">Poly(3-hydroxyalkanoate) polymerase subunit PhaE</fullName>
    </recommendedName>
</protein>
<dbReference type="Proteomes" id="UP001595961">
    <property type="component" value="Unassembled WGS sequence"/>
</dbReference>
<reference evidence="6" key="1">
    <citation type="journal article" date="2019" name="Int. J. Syst. Evol. Microbiol.">
        <title>The Global Catalogue of Microorganisms (GCM) 10K type strain sequencing project: providing services to taxonomists for standard genome sequencing and annotation.</title>
        <authorList>
            <consortium name="The Broad Institute Genomics Platform"/>
            <consortium name="The Broad Institute Genome Sequencing Center for Infectious Disease"/>
            <person name="Wu L."/>
            <person name="Ma J."/>
        </authorList>
    </citation>
    <scope>NUCLEOTIDE SEQUENCE [LARGE SCALE GENOMIC DNA]</scope>
    <source>
        <strain evidence="6">CCM 4481</strain>
    </source>
</reference>
<proteinExistence type="predicted"/>
<accession>A0ABV9C0K0</accession>
<evidence type="ECO:0000256" key="3">
    <source>
        <dbReference type="ARBA" id="ARBA00022752"/>
    </source>
</evidence>
<gene>
    <name evidence="5" type="ORF">ACFO5W_07715</name>
</gene>
<dbReference type="RefSeq" id="WP_266151273.1">
    <property type="nucleotide sequence ID" value="NZ_CP064028.1"/>
</dbReference>
<evidence type="ECO:0000313" key="6">
    <source>
        <dbReference type="Proteomes" id="UP001595961"/>
    </source>
</evidence>
<evidence type="ECO:0000256" key="4">
    <source>
        <dbReference type="SAM" id="MobiDB-lite"/>
    </source>
</evidence>
<dbReference type="EMBL" id="JBHSGA010000013">
    <property type="protein sequence ID" value="MFC4526524.1"/>
    <property type="molecule type" value="Genomic_DNA"/>
</dbReference>
<keyword evidence="3" id="KW-0583">PHB biosynthesis</keyword>
<evidence type="ECO:0000256" key="2">
    <source>
        <dbReference type="ARBA" id="ARBA00019066"/>
    </source>
</evidence>
<feature type="compositionally biased region" description="Low complexity" evidence="4">
    <location>
        <begin position="339"/>
        <end position="352"/>
    </location>
</feature>
<feature type="region of interest" description="Disordered" evidence="4">
    <location>
        <begin position="312"/>
        <end position="359"/>
    </location>
</feature>
<keyword evidence="6" id="KW-1185">Reference proteome</keyword>
<comment type="pathway">
    <text evidence="1">Biopolymer metabolism; poly-(R)-3-hydroxybutanoate biosynthesis.</text>
</comment>
<dbReference type="Pfam" id="PF09712">
    <property type="entry name" value="PHA_synth_III_E"/>
    <property type="match status" value="1"/>
</dbReference>
<organism evidence="5 6">
    <name type="scientific">Dyella halodurans</name>
    <dbReference type="NCBI Taxonomy" id="1920171"/>
    <lineage>
        <taxon>Bacteria</taxon>
        <taxon>Pseudomonadati</taxon>
        <taxon>Pseudomonadota</taxon>
        <taxon>Gammaproteobacteria</taxon>
        <taxon>Lysobacterales</taxon>
        <taxon>Rhodanobacteraceae</taxon>
        <taxon>Dyella</taxon>
    </lineage>
</organism>
<name>A0ABV9C0K0_9GAMM</name>
<evidence type="ECO:0000256" key="1">
    <source>
        <dbReference type="ARBA" id="ARBA00004683"/>
    </source>
</evidence>
<comment type="caution">
    <text evidence="5">The sequence shown here is derived from an EMBL/GenBank/DDBJ whole genome shotgun (WGS) entry which is preliminary data.</text>
</comment>
<dbReference type="InterPro" id="IPR010123">
    <property type="entry name" value="PHA_synth_III_E"/>
</dbReference>
<feature type="compositionally biased region" description="Basic residues" evidence="4">
    <location>
        <begin position="315"/>
        <end position="326"/>
    </location>
</feature>
<evidence type="ECO:0000313" key="5">
    <source>
        <dbReference type="EMBL" id="MFC4526524.1"/>
    </source>
</evidence>
<sequence length="359" mass="39264">MADQASDLLKDYQAMAKQSWDSWTRYLQQQMAGTSPFAHAAGMPHGGSGDDLLARSMAALKGYGEWLQGAAGSGLGQAGGDWQQSLNQMFAGLGGQPFAHAFASIDNESARSFTQLWQSWLQATQAGAAGHAFDVEHMAAFGYTRERQLHQQAMAAAMRDYLDWAGKYQALIQRANTEGLERLKLKLADLGDSKQQIDSLKALYDLWVDGAEEAYAEIALSDEFRHVYGAMTNAQSRLRLLQQEQLDAFCRELGMPTRSEVTALGKRLQELRRELRATSSNAGADEVSALRAEVAALKRQLADQPAAEKVIAKKPVAKKSPARSSKRSADDEMVRRSSKPAAAVVARKSVVRGATRTRK</sequence>